<evidence type="ECO:0000256" key="6">
    <source>
        <dbReference type="RuleBase" id="RU361177"/>
    </source>
</evidence>
<dbReference type="InterPro" id="IPR020946">
    <property type="entry name" value="Flavin_mOase-like"/>
</dbReference>
<reference evidence="7" key="2">
    <citation type="submission" date="2024-08" db="UniProtKB">
        <authorList>
            <consortium name="EnsemblMetazoa"/>
        </authorList>
    </citation>
    <scope>IDENTIFICATION</scope>
</reference>
<keyword evidence="5 6" id="KW-0560">Oxidoreductase</keyword>
<evidence type="ECO:0000256" key="4">
    <source>
        <dbReference type="ARBA" id="ARBA00022857"/>
    </source>
</evidence>
<reference evidence="8" key="1">
    <citation type="journal article" date="2013" name="Genome Biol.">
        <title>Draft genome of the mountain pine beetle, Dendroctonus ponderosae Hopkins, a major forest pest.</title>
        <authorList>
            <person name="Keeling C.I."/>
            <person name="Yuen M.M."/>
            <person name="Liao N.Y."/>
            <person name="Docking T.R."/>
            <person name="Chan S.K."/>
            <person name="Taylor G.A."/>
            <person name="Palmquist D.L."/>
            <person name="Jackman S.D."/>
            <person name="Nguyen A."/>
            <person name="Li M."/>
            <person name="Henderson H."/>
            <person name="Janes J.K."/>
            <person name="Zhao Y."/>
            <person name="Pandoh P."/>
            <person name="Moore R."/>
            <person name="Sperling F.A."/>
            <person name="Huber D.P."/>
            <person name="Birol I."/>
            <person name="Jones S.J."/>
            <person name="Bohlmann J."/>
        </authorList>
    </citation>
    <scope>NUCLEOTIDE SEQUENCE</scope>
</reference>
<dbReference type="SUPFAM" id="SSF51905">
    <property type="entry name" value="FAD/NAD(P)-binding domain"/>
    <property type="match status" value="1"/>
</dbReference>
<dbReference type="PANTHER" id="PTHR23023">
    <property type="entry name" value="DIMETHYLANILINE MONOOXYGENASE"/>
    <property type="match status" value="1"/>
</dbReference>
<name>A0AAR5NXM6_DENPD</name>
<evidence type="ECO:0000313" key="7">
    <source>
        <dbReference type="EnsemblMetazoa" id="XP_019753352.1"/>
    </source>
</evidence>
<dbReference type="InterPro" id="IPR050346">
    <property type="entry name" value="FMO-like"/>
</dbReference>
<dbReference type="InterPro" id="IPR000960">
    <property type="entry name" value="Flavin_mOase"/>
</dbReference>
<dbReference type="PRINTS" id="PR00370">
    <property type="entry name" value="FMOXYGENASE"/>
</dbReference>
<dbReference type="AlphaFoldDB" id="A0AAR5NXM6"/>
<protein>
    <recommendedName>
        <fullName evidence="6">Flavin-containing monooxygenase</fullName>
        <ecNumber evidence="6">1.-.-.-</ecNumber>
    </recommendedName>
</protein>
<sequence>MKIGIVGAGAAGLAALRHSLQQGHECVVFEKTDKIGGTWNYTDDLDVDSYGLPVHSSMYQGLMTNLPKELMEYEDFPYSEVDKSFIDQKTVLNYIERFADRYNLHPYIKFLHHVIRVNPLPNNKWAFKEENLKTKEITDHTFDAIMICIGNYSVPKLPEISGMELLGSKAIHSHNYRKSDAYEGKKVLVIGAGPSGIDIARLVGKVADKVFISRRDIFL</sequence>
<keyword evidence="8" id="KW-1185">Reference proteome</keyword>
<keyword evidence="6" id="KW-0503">Monooxygenase</keyword>
<dbReference type="GO" id="GO:0050661">
    <property type="term" value="F:NADP binding"/>
    <property type="evidence" value="ECO:0007669"/>
    <property type="project" value="InterPro"/>
</dbReference>
<keyword evidence="2 6" id="KW-0285">Flavoprotein</keyword>
<evidence type="ECO:0000256" key="2">
    <source>
        <dbReference type="ARBA" id="ARBA00022630"/>
    </source>
</evidence>
<evidence type="ECO:0000256" key="5">
    <source>
        <dbReference type="ARBA" id="ARBA00023002"/>
    </source>
</evidence>
<dbReference type="InterPro" id="IPR036188">
    <property type="entry name" value="FAD/NAD-bd_sf"/>
</dbReference>
<keyword evidence="3 6" id="KW-0274">FAD</keyword>
<evidence type="ECO:0000256" key="1">
    <source>
        <dbReference type="ARBA" id="ARBA00009183"/>
    </source>
</evidence>
<dbReference type="Proteomes" id="UP000019118">
    <property type="component" value="Unassembled WGS sequence"/>
</dbReference>
<accession>A0AAR5NXM6</accession>
<proteinExistence type="inferred from homology"/>
<dbReference type="GO" id="GO:0004499">
    <property type="term" value="F:N,N-dimethylaniline monooxygenase activity"/>
    <property type="evidence" value="ECO:0007669"/>
    <property type="project" value="InterPro"/>
</dbReference>
<comment type="similarity">
    <text evidence="1 6">Belongs to the FMO family.</text>
</comment>
<dbReference type="Pfam" id="PF00743">
    <property type="entry name" value="FMO-like"/>
    <property type="match status" value="1"/>
</dbReference>
<dbReference type="Gene3D" id="3.50.50.60">
    <property type="entry name" value="FAD/NAD(P)-binding domain"/>
    <property type="match status" value="2"/>
</dbReference>
<keyword evidence="4" id="KW-0521">NADP</keyword>
<dbReference type="EnsemblMetazoa" id="XM_019897793.1">
    <property type="protein sequence ID" value="XP_019753352.1"/>
    <property type="gene ID" value="LOC109532753"/>
</dbReference>
<dbReference type="GO" id="GO:0050660">
    <property type="term" value="F:flavin adenine dinucleotide binding"/>
    <property type="evidence" value="ECO:0007669"/>
    <property type="project" value="InterPro"/>
</dbReference>
<comment type="cofactor">
    <cofactor evidence="6">
        <name>FAD</name>
        <dbReference type="ChEBI" id="CHEBI:57692"/>
    </cofactor>
</comment>
<evidence type="ECO:0000256" key="3">
    <source>
        <dbReference type="ARBA" id="ARBA00022827"/>
    </source>
</evidence>
<evidence type="ECO:0000313" key="8">
    <source>
        <dbReference type="Proteomes" id="UP000019118"/>
    </source>
</evidence>
<dbReference type="EC" id="1.-.-.-" evidence="6"/>
<organism evidence="7 8">
    <name type="scientific">Dendroctonus ponderosae</name>
    <name type="common">Mountain pine beetle</name>
    <dbReference type="NCBI Taxonomy" id="77166"/>
    <lineage>
        <taxon>Eukaryota</taxon>
        <taxon>Metazoa</taxon>
        <taxon>Ecdysozoa</taxon>
        <taxon>Arthropoda</taxon>
        <taxon>Hexapoda</taxon>
        <taxon>Insecta</taxon>
        <taxon>Pterygota</taxon>
        <taxon>Neoptera</taxon>
        <taxon>Endopterygota</taxon>
        <taxon>Coleoptera</taxon>
        <taxon>Polyphaga</taxon>
        <taxon>Cucujiformia</taxon>
        <taxon>Curculionidae</taxon>
        <taxon>Scolytinae</taxon>
        <taxon>Dendroctonus</taxon>
    </lineage>
</organism>